<name>A0A917T3M3_9ACTN</name>
<dbReference type="PROSITE" id="PS51664">
    <property type="entry name" value="YCAO"/>
    <property type="match status" value="1"/>
</dbReference>
<reference evidence="2" key="2">
    <citation type="submission" date="2020-09" db="EMBL/GenBank/DDBJ databases">
        <authorList>
            <person name="Sun Q."/>
            <person name="Zhou Y."/>
        </authorList>
    </citation>
    <scope>NUCLEOTIDE SEQUENCE</scope>
    <source>
        <strain evidence="2">CGMCC 4.7308</strain>
    </source>
</reference>
<reference evidence="2" key="1">
    <citation type="journal article" date="2014" name="Int. J. Syst. Evol. Microbiol.">
        <title>Complete genome sequence of Corynebacterium casei LMG S-19264T (=DSM 44701T), isolated from a smear-ripened cheese.</title>
        <authorList>
            <consortium name="US DOE Joint Genome Institute (JGI-PGF)"/>
            <person name="Walter F."/>
            <person name="Albersmeier A."/>
            <person name="Kalinowski J."/>
            <person name="Ruckert C."/>
        </authorList>
    </citation>
    <scope>NUCLEOTIDE SEQUENCE</scope>
    <source>
        <strain evidence="2">CGMCC 4.7308</strain>
    </source>
</reference>
<protein>
    <recommendedName>
        <fullName evidence="1">YcaO domain-containing protein</fullName>
    </recommendedName>
</protein>
<evidence type="ECO:0000313" key="2">
    <source>
        <dbReference type="EMBL" id="GGM07110.1"/>
    </source>
</evidence>
<dbReference type="PANTHER" id="PTHR37809:SF1">
    <property type="entry name" value="RIBOSOMAL PROTEIN S12 METHYLTHIOTRANSFERASE ACCESSORY FACTOR YCAO"/>
    <property type="match status" value="1"/>
</dbReference>
<dbReference type="Gene3D" id="3.30.160.660">
    <property type="match status" value="1"/>
</dbReference>
<dbReference type="InterPro" id="IPR003776">
    <property type="entry name" value="YcaO-like_dom"/>
</dbReference>
<dbReference type="RefSeq" id="WP_188942668.1">
    <property type="nucleotide sequence ID" value="NZ_BMNA01000005.1"/>
</dbReference>
<gene>
    <name evidence="2" type="ORF">GCM10011594_28900</name>
</gene>
<keyword evidence="3" id="KW-1185">Reference proteome</keyword>
<dbReference type="AlphaFoldDB" id="A0A917T3M3"/>
<evidence type="ECO:0000259" key="1">
    <source>
        <dbReference type="PROSITE" id="PS51664"/>
    </source>
</evidence>
<accession>A0A917T3M3</accession>
<dbReference type="Pfam" id="PF02624">
    <property type="entry name" value="YcaO"/>
    <property type="match status" value="1"/>
</dbReference>
<feature type="domain" description="YcaO" evidence="1">
    <location>
        <begin position="65"/>
        <end position="447"/>
    </location>
</feature>
<dbReference type="Proteomes" id="UP000655208">
    <property type="component" value="Unassembled WGS sequence"/>
</dbReference>
<comment type="caution">
    <text evidence="2">The sequence shown here is derived from an EMBL/GenBank/DDBJ whole genome shotgun (WGS) entry which is preliminary data.</text>
</comment>
<dbReference type="PANTHER" id="PTHR37809">
    <property type="entry name" value="RIBOSOMAL PROTEIN S12 METHYLTHIOTRANSFERASE ACCESSORY FACTOR YCAO"/>
    <property type="match status" value="1"/>
</dbReference>
<organism evidence="2 3">
    <name type="scientific">Nakamurella endophytica</name>
    <dbReference type="NCBI Taxonomy" id="1748367"/>
    <lineage>
        <taxon>Bacteria</taxon>
        <taxon>Bacillati</taxon>
        <taxon>Actinomycetota</taxon>
        <taxon>Actinomycetes</taxon>
        <taxon>Nakamurellales</taxon>
        <taxon>Nakamurellaceae</taxon>
        <taxon>Nakamurella</taxon>
    </lineage>
</organism>
<dbReference type="EMBL" id="BMNA01000005">
    <property type="protein sequence ID" value="GGM07110.1"/>
    <property type="molecule type" value="Genomic_DNA"/>
</dbReference>
<evidence type="ECO:0000313" key="3">
    <source>
        <dbReference type="Proteomes" id="UP000655208"/>
    </source>
</evidence>
<proteinExistence type="predicted"/>
<sequence length="505" mass="53407">MTAGPGSALPAAGTNEVIGLYRACLAGLGRLGTWPLDGFDRTGVPVVATVWTDREDPAVQAHGVGYGADSAAAEIGALGELAERVVMAQMLRARPVHRGSYRELVRRHGTDAVADPLTLVLPAGSAYHPDQQLVWLPAVRWRTGQEVLVPQEWAASDPGALTPGTEPLVLPITNGLGAGDTAERAVAHGLLELLQRDGDTVDFRALDSGVVVDLDGLTDPVALAVLDRLRSVGIEPVVKVASTEFVPVVYAAGHDPDPAAAPLAASAMGEAAHPDGQAAVAKALLEYASSRARRAFAFGPLEDVGRLLPDYLDLELDLPVGAQEERALEAMRAWVALPPDELRRVVEPTLLGRTRTVSVADLPAAPAAVTADPGALLGFLLDLLADFDVLVVHGAWHGVHAAKVVVPGLEVETLSYLRIGERVARRLLDRGSDLVGRGPADGVDRLPVRLTEAATARLGGPVWLDRRRVDEVVGPLYPLYREPRRHAVQRTAAGRSNITASGRPR</sequence>